<evidence type="ECO:0000256" key="5">
    <source>
        <dbReference type="ARBA" id="ARBA00022826"/>
    </source>
</evidence>
<dbReference type="PANTHER" id="PTHR11537:SF254">
    <property type="entry name" value="POTASSIUM VOLTAGE-GATED CHANNEL PROTEIN SHAB"/>
    <property type="match status" value="1"/>
</dbReference>
<evidence type="ECO:0000256" key="8">
    <source>
        <dbReference type="ARBA" id="ARBA00022989"/>
    </source>
</evidence>
<evidence type="ECO:0000256" key="11">
    <source>
        <dbReference type="ARBA" id="ARBA00023303"/>
    </source>
</evidence>
<dbReference type="InterPro" id="IPR027359">
    <property type="entry name" value="Volt_channel_dom_sf"/>
</dbReference>
<evidence type="ECO:0000313" key="15">
    <source>
        <dbReference type="EMBL" id="WAR15301.1"/>
    </source>
</evidence>
<dbReference type="Pfam" id="PF00520">
    <property type="entry name" value="Ion_trans"/>
    <property type="match status" value="1"/>
</dbReference>
<evidence type="ECO:0000313" key="16">
    <source>
        <dbReference type="Proteomes" id="UP001164746"/>
    </source>
</evidence>
<dbReference type="PRINTS" id="PR00169">
    <property type="entry name" value="KCHANNEL"/>
</dbReference>
<feature type="transmembrane region" description="Helical" evidence="12">
    <location>
        <begin position="333"/>
        <end position="356"/>
    </location>
</feature>
<evidence type="ECO:0000256" key="1">
    <source>
        <dbReference type="ARBA" id="ARBA00004141"/>
    </source>
</evidence>
<dbReference type="Pfam" id="PF02214">
    <property type="entry name" value="BTB_2"/>
    <property type="match status" value="1"/>
</dbReference>
<dbReference type="EMBL" id="CP111020">
    <property type="protein sequence ID" value="WAR15301.1"/>
    <property type="molecule type" value="Genomic_DNA"/>
</dbReference>
<dbReference type="CDD" id="cd18317">
    <property type="entry name" value="BTB_POZ_Kv"/>
    <property type="match status" value="1"/>
</dbReference>
<feature type="transmembrane region" description="Helical" evidence="12">
    <location>
        <begin position="426"/>
        <end position="442"/>
    </location>
</feature>
<keyword evidence="16" id="KW-1185">Reference proteome</keyword>
<keyword evidence="6" id="KW-0851">Voltage-gated channel</keyword>
<name>A0ABY7F2M5_MYAAR</name>
<proteinExistence type="predicted"/>
<comment type="subcellular location">
    <subcellularLocation>
        <location evidence="1">Membrane</location>
        <topology evidence="1">Multi-pass membrane protein</topology>
    </subcellularLocation>
</comment>
<keyword evidence="7" id="KW-0630">Potassium</keyword>
<sequence length="512" mass="58561">MKEYPNFISSCGIVSAYNSITIIKLNVSGTVFEADTKCLERIKGTLFDIDHSTDNCNEKLSNSSEIYISRPAECFAAIFAFCQTEELHMPTNVCPLAFKRELEYWNIQPTELDKCCQHRYFGLHQEIEAHEEFKKFTSANKLSQGFEEIPTRFLGDIRYKIGEIIEYRTSSIATKVYLGLTLFMLLLCITSQAFSTEPMFRRRLGRCEMIEFMEHSDHEHARDVKDWLGNPNCNEAFWDYDDYNDYLESGSTTTDSSDNLNTGFISPALSSKKTRPPFSKSPKHEYSKAEILNILPNVTRKYVVFDILEIITMSFFTFDFCLRLFFCPAIRHILFSILNLIDVLTLLAYFAYLAIIQTQKEYKYGTGLVNILEYIQALRILRNYVRAVFWKDMLLLLLLFVIAVTMSGSLIYSLEDSDNIVSIPNAWYWSMITLTTVGYGDISPKTGLGRVLSTCLAVSGVLLLAITLPMFVNNFLALYTTACIDDYIEGRKLLKQEIKGPLCATTSAKEKL</sequence>
<dbReference type="SUPFAM" id="SSF81324">
    <property type="entry name" value="Voltage-gated potassium channels"/>
    <property type="match status" value="1"/>
</dbReference>
<feature type="transmembrane region" description="Helical" evidence="12">
    <location>
        <begin position="451"/>
        <end position="472"/>
    </location>
</feature>
<evidence type="ECO:0000256" key="4">
    <source>
        <dbReference type="ARBA" id="ARBA00022692"/>
    </source>
</evidence>
<keyword evidence="9" id="KW-0406">Ion transport</keyword>
<dbReference type="SUPFAM" id="SSF54695">
    <property type="entry name" value="POZ domain"/>
    <property type="match status" value="1"/>
</dbReference>
<reference evidence="15" key="1">
    <citation type="submission" date="2022-11" db="EMBL/GenBank/DDBJ databases">
        <title>Centuries of genome instability and evolution in soft-shell clam transmissible cancer (bioRxiv).</title>
        <authorList>
            <person name="Hart S.F.M."/>
            <person name="Yonemitsu M.A."/>
            <person name="Giersch R.M."/>
            <person name="Beal B.F."/>
            <person name="Arriagada G."/>
            <person name="Davis B.W."/>
            <person name="Ostrander E.A."/>
            <person name="Goff S.P."/>
            <person name="Metzger M.J."/>
        </authorList>
    </citation>
    <scope>NUCLEOTIDE SEQUENCE</scope>
    <source>
        <strain evidence="15">MELC-2E11</strain>
        <tissue evidence="15">Siphon/mantle</tissue>
    </source>
</reference>
<evidence type="ECO:0000256" key="3">
    <source>
        <dbReference type="ARBA" id="ARBA00022538"/>
    </source>
</evidence>
<gene>
    <name evidence="15" type="ORF">MAR_005406</name>
</gene>
<dbReference type="Gene3D" id="3.30.710.10">
    <property type="entry name" value="Potassium Channel Kv1.1, Chain A"/>
    <property type="match status" value="1"/>
</dbReference>
<dbReference type="InterPro" id="IPR011333">
    <property type="entry name" value="SKP1/BTB/POZ_sf"/>
</dbReference>
<evidence type="ECO:0000256" key="2">
    <source>
        <dbReference type="ARBA" id="ARBA00022448"/>
    </source>
</evidence>
<dbReference type="InterPro" id="IPR005821">
    <property type="entry name" value="Ion_trans_dom"/>
</dbReference>
<protein>
    <submittedName>
        <fullName evidence="15">KCNB1-like protein</fullName>
    </submittedName>
</protein>
<evidence type="ECO:0000256" key="10">
    <source>
        <dbReference type="ARBA" id="ARBA00023136"/>
    </source>
</evidence>
<keyword evidence="10 12" id="KW-0472">Membrane</keyword>
<accession>A0ABY7F2M5</accession>
<evidence type="ECO:0000256" key="9">
    <source>
        <dbReference type="ARBA" id="ARBA00023065"/>
    </source>
</evidence>
<evidence type="ECO:0000256" key="12">
    <source>
        <dbReference type="SAM" id="Phobius"/>
    </source>
</evidence>
<organism evidence="15 16">
    <name type="scientific">Mya arenaria</name>
    <name type="common">Soft-shell clam</name>
    <dbReference type="NCBI Taxonomy" id="6604"/>
    <lineage>
        <taxon>Eukaryota</taxon>
        <taxon>Metazoa</taxon>
        <taxon>Spiralia</taxon>
        <taxon>Lophotrochozoa</taxon>
        <taxon>Mollusca</taxon>
        <taxon>Bivalvia</taxon>
        <taxon>Autobranchia</taxon>
        <taxon>Heteroconchia</taxon>
        <taxon>Euheterodonta</taxon>
        <taxon>Imparidentia</taxon>
        <taxon>Neoheterodontei</taxon>
        <taxon>Myida</taxon>
        <taxon>Myoidea</taxon>
        <taxon>Myidae</taxon>
        <taxon>Mya</taxon>
    </lineage>
</organism>
<evidence type="ECO:0000259" key="14">
    <source>
        <dbReference type="Pfam" id="PF02214"/>
    </source>
</evidence>
<keyword evidence="4 12" id="KW-0812">Transmembrane</keyword>
<dbReference type="Gene3D" id="1.20.120.350">
    <property type="entry name" value="Voltage-gated potassium channels. Chain C"/>
    <property type="match status" value="1"/>
</dbReference>
<keyword evidence="8 12" id="KW-1133">Transmembrane helix</keyword>
<feature type="domain" description="Potassium channel tetramerisation-type BTB" evidence="14">
    <location>
        <begin position="23"/>
        <end position="115"/>
    </location>
</feature>
<dbReference type="Proteomes" id="UP001164746">
    <property type="component" value="Chromosome 9"/>
</dbReference>
<dbReference type="PANTHER" id="PTHR11537">
    <property type="entry name" value="VOLTAGE-GATED POTASSIUM CHANNEL"/>
    <property type="match status" value="1"/>
</dbReference>
<keyword evidence="11" id="KW-0407">Ion channel</keyword>
<feature type="domain" description="Ion transport" evidence="13">
    <location>
        <begin position="303"/>
        <end position="479"/>
    </location>
</feature>
<keyword evidence="5" id="KW-0631">Potassium channel</keyword>
<dbReference type="InterPro" id="IPR028325">
    <property type="entry name" value="VG_K_chnl"/>
</dbReference>
<feature type="transmembrane region" description="Helical" evidence="12">
    <location>
        <begin position="176"/>
        <end position="194"/>
    </location>
</feature>
<evidence type="ECO:0000259" key="13">
    <source>
        <dbReference type="Pfam" id="PF00520"/>
    </source>
</evidence>
<keyword evidence="3" id="KW-0633">Potassium transport</keyword>
<dbReference type="Gene3D" id="1.10.287.70">
    <property type="match status" value="1"/>
</dbReference>
<evidence type="ECO:0000256" key="7">
    <source>
        <dbReference type="ARBA" id="ARBA00022958"/>
    </source>
</evidence>
<dbReference type="InterPro" id="IPR003131">
    <property type="entry name" value="T1-type_BTB"/>
</dbReference>
<evidence type="ECO:0000256" key="6">
    <source>
        <dbReference type="ARBA" id="ARBA00022882"/>
    </source>
</evidence>
<feature type="transmembrane region" description="Helical" evidence="12">
    <location>
        <begin position="393"/>
        <end position="414"/>
    </location>
</feature>
<keyword evidence="2" id="KW-0813">Transport</keyword>
<feature type="transmembrane region" description="Helical" evidence="12">
    <location>
        <begin position="302"/>
        <end position="326"/>
    </location>
</feature>